<dbReference type="Gene3D" id="3.30.420.430">
    <property type="match status" value="2"/>
</dbReference>
<dbReference type="NCBIfam" id="NF033510">
    <property type="entry name" value="Ca_tandemer"/>
    <property type="match status" value="3"/>
</dbReference>
<dbReference type="SUPFAM" id="SSF51120">
    <property type="entry name" value="beta-Roll"/>
    <property type="match status" value="1"/>
</dbReference>
<proteinExistence type="predicted"/>
<dbReference type="InterPro" id="IPR011049">
    <property type="entry name" value="Serralysin-like_metalloprot_C"/>
</dbReference>
<dbReference type="Pfam" id="PF19077">
    <property type="entry name" value="Big_13"/>
    <property type="match status" value="3"/>
</dbReference>
<dbReference type="Gene3D" id="2.60.40.1800">
    <property type="match status" value="1"/>
</dbReference>
<gene>
    <name evidence="3" type="ORF">GFK26_17155</name>
</gene>
<name>A0A5Q0M4J2_VARPD</name>
<dbReference type="InterPro" id="IPR013783">
    <property type="entry name" value="Ig-like_fold"/>
</dbReference>
<organism evidence="3 4">
    <name type="scientific">Variovorax paradoxus</name>
    <dbReference type="NCBI Taxonomy" id="34073"/>
    <lineage>
        <taxon>Bacteria</taxon>
        <taxon>Pseudomonadati</taxon>
        <taxon>Pseudomonadota</taxon>
        <taxon>Betaproteobacteria</taxon>
        <taxon>Burkholderiales</taxon>
        <taxon>Comamonadaceae</taxon>
        <taxon>Variovorax</taxon>
    </lineage>
</organism>
<dbReference type="EMBL" id="CP045644">
    <property type="protein sequence ID" value="QFZ84366.1"/>
    <property type="molecule type" value="Genomic_DNA"/>
</dbReference>
<feature type="region of interest" description="Disordered" evidence="1">
    <location>
        <begin position="1"/>
        <end position="58"/>
    </location>
</feature>
<evidence type="ECO:0000256" key="1">
    <source>
        <dbReference type="SAM" id="MobiDB-lite"/>
    </source>
</evidence>
<sequence length="1184" mass="122760">MASENIDDARSASAQTFASQPPTLSGAFDDAGDIQNTMAPGSVTDDRQPGFHGLGTPGDTILIKDNGTEIGTATVEADGSWSFTPSTDLTEGLHAITLVARDPSGNESAASAPFNFEIDVTPPNASLLAVTGVLDAVGGITGNVMPDATTDDTRPLLSGISTGTPGHTVTVIVKDASGERALGQAAIGENGHWTFQVDSPLAAGLNTFMLVETDRAGNETVPTGRYTVNVNTDKPSAPVIDSVFDDVGTPHMLQPGEETNDTKPTLAGTAQANHTVELYDGATFLGQTVADANGKWSFTPKANLIDGAHHITATSTSPVGQTSDASAAWNFVVDTVAPTQTAELVDIGKDSGFSVDDYLTNNGGAGRLMMGTLSASLAAGDTLQVSTDGGTTWTTAFVDGNKWSAQDDNSHTGDWAVQTRVVDEAGNAGPVESQAMAMDTVAPGAPTSVTVVTGGVEIRFDPANVTVGHKLSLVLRGDHFDYALTAADIAAGKVFVADSGSLSKTTFDGLPLNGYVSSITVGDLTVSQNYPYSLLAIRDTIEPSYKGMEGSYLAAAGPTLAPIKYQFSNGKEYVSFTIAAYLLKGDVRFYDASGAEIGRINIEMIEPSDFRKISFIAPVGTKIDHFATHITFDYDGGYALDNLQAGEVPLNQSPVSVAIVDPAGNSSPYTSQSFPAKDSLDNLPKINTGGLHTTSAGVAIEVMEGFVEPFEGSRLFLSPNGIVKFEIPTASKWVQIEYANTHSAPFGKVEFYSAEGVLLGTKNMLLNTGSPTPLGKIEFSSETPIAYVKVFALDSGTAPGVNEAILIGDLSWNGAGIPQEPPLEQTLTEASAGTLHGGSDNNEFVVTNVAHLADSAISGNGGLDTLKLTGTNQTLDLTALGGKVSSVEIIDLTGTGNNTLKLSLADVLENGGKNLFVDDGRVQMLVKGNAGDKVTLSDLLPNGTDPGNWVKGANVTINGVVYEVYAHSGFGADLLVQQGVTVTLQNTGAGTFHVNPEAEAYVLDHATQTYTDSDDTLIARLGFADRLEGGAGNDTFTTVGTADVVHGGAGNDTIRINSGDFERLDGGLGIDTLVMDGKSMHIDLSALGMKVQGFEKFDLGAGGNTLALSASDVLAGGVRDMVTADGKVQMLVNGANGDVDLRGGNDGWAQGSNATVGGVTYSVYTNLAGTAELLIEDKVHVTIM</sequence>
<dbReference type="InterPro" id="IPR001343">
    <property type="entry name" value="Hemolysn_Ca-bd"/>
</dbReference>
<dbReference type="RefSeq" id="WP_153283007.1">
    <property type="nucleotide sequence ID" value="NZ_CP045644.1"/>
</dbReference>
<feature type="domain" description="Bacterial Ig-like" evidence="2">
    <location>
        <begin position="138"/>
        <end position="227"/>
    </location>
</feature>
<dbReference type="Proteomes" id="UP000326780">
    <property type="component" value="Chromosome"/>
</dbReference>
<dbReference type="InterPro" id="IPR044016">
    <property type="entry name" value="Big_13"/>
</dbReference>
<dbReference type="Pfam" id="PF00353">
    <property type="entry name" value="HemolysinCabind"/>
    <property type="match status" value="1"/>
</dbReference>
<reference evidence="3 4" key="1">
    <citation type="submission" date="2019-10" db="EMBL/GenBank/DDBJ databases">
        <title>Complete genome sequence of Variovorax paradoxus 5C-2.</title>
        <authorList>
            <person name="Gogoleva N.E."/>
            <person name="Balkin A.S."/>
        </authorList>
    </citation>
    <scope>NUCLEOTIDE SEQUENCE [LARGE SCALE GENOMIC DNA]</scope>
    <source>
        <strain evidence="3 4">5C-2</strain>
    </source>
</reference>
<dbReference type="Gene3D" id="2.150.10.10">
    <property type="entry name" value="Serralysin-like metalloprotease, C-terminal"/>
    <property type="match status" value="1"/>
</dbReference>
<evidence type="ECO:0000313" key="4">
    <source>
        <dbReference type="Proteomes" id="UP000326780"/>
    </source>
</evidence>
<dbReference type="Gene3D" id="2.60.40.10">
    <property type="entry name" value="Immunoglobulins"/>
    <property type="match status" value="1"/>
</dbReference>
<feature type="domain" description="Bacterial Ig-like" evidence="2">
    <location>
        <begin position="259"/>
        <end position="335"/>
    </location>
</feature>
<feature type="domain" description="Bacterial Ig-like" evidence="2">
    <location>
        <begin position="41"/>
        <end position="119"/>
    </location>
</feature>
<feature type="compositionally biased region" description="Polar residues" evidence="1">
    <location>
        <begin position="12"/>
        <end position="23"/>
    </location>
</feature>
<evidence type="ECO:0000313" key="3">
    <source>
        <dbReference type="EMBL" id="QFZ84366.1"/>
    </source>
</evidence>
<dbReference type="AlphaFoldDB" id="A0A5Q0M4J2"/>
<evidence type="ECO:0000259" key="2">
    <source>
        <dbReference type="Pfam" id="PF19077"/>
    </source>
</evidence>
<dbReference type="PRINTS" id="PR00313">
    <property type="entry name" value="CABNDNGRPT"/>
</dbReference>
<protein>
    <recommendedName>
        <fullName evidence="2">Bacterial Ig-like domain-containing protein</fullName>
    </recommendedName>
</protein>
<dbReference type="GO" id="GO:0005509">
    <property type="term" value="F:calcium ion binding"/>
    <property type="evidence" value="ECO:0007669"/>
    <property type="project" value="InterPro"/>
</dbReference>
<accession>A0A5Q0M4J2</accession>